<dbReference type="CDD" id="cd14477">
    <property type="entry name" value="SPX_XPR1_like"/>
    <property type="match status" value="1"/>
</dbReference>
<feature type="transmembrane region" description="Helical" evidence="8">
    <location>
        <begin position="314"/>
        <end position="335"/>
    </location>
</feature>
<dbReference type="InterPro" id="IPR004342">
    <property type="entry name" value="EXS_C"/>
</dbReference>
<evidence type="ECO:0000259" key="9">
    <source>
        <dbReference type="PROSITE" id="PS51380"/>
    </source>
</evidence>
<protein>
    <submittedName>
        <fullName evidence="11">Xenotropic and polytropic retrovirus receptor 1</fullName>
    </submittedName>
</protein>
<dbReference type="InterPro" id="IPR004331">
    <property type="entry name" value="SPX_dom"/>
</dbReference>
<keyword evidence="3 8" id="KW-0812">Transmembrane</keyword>
<dbReference type="GO" id="GO:0005886">
    <property type="term" value="C:plasma membrane"/>
    <property type="evidence" value="ECO:0007669"/>
    <property type="project" value="TreeGrafter"/>
</dbReference>
<feature type="transmembrane region" description="Helical" evidence="8">
    <location>
        <begin position="347"/>
        <end position="368"/>
    </location>
</feature>
<keyword evidence="11" id="KW-0675">Receptor</keyword>
<dbReference type="PROSITE" id="PS51380">
    <property type="entry name" value="EXS"/>
    <property type="match status" value="1"/>
</dbReference>
<comment type="subcellular location">
    <subcellularLocation>
        <location evidence="1">Membrane</location>
        <topology evidence="1">Multi-pass membrane protein</topology>
    </subcellularLocation>
</comment>
<feature type="domain" description="EXS" evidence="9">
    <location>
        <begin position="436"/>
        <end position="640"/>
    </location>
</feature>
<reference evidence="11" key="2">
    <citation type="submission" date="2016-06" db="EMBL/GenBank/DDBJ databases">
        <title>The genome of a short-lived fish provides insights into sex chromosome evolution and the genetic control of aging.</title>
        <authorList>
            <person name="Reichwald K."/>
            <person name="Felder M."/>
            <person name="Petzold A."/>
            <person name="Koch P."/>
            <person name="Groth M."/>
            <person name="Platzer M."/>
        </authorList>
    </citation>
    <scope>NUCLEOTIDE SEQUENCE</scope>
    <source>
        <tissue evidence="11">Brain</tissue>
    </source>
</reference>
<evidence type="ECO:0000256" key="6">
    <source>
        <dbReference type="SAM" id="Coils"/>
    </source>
</evidence>
<organism evidence="11">
    <name type="scientific">Nothobranchius pienaari</name>
    <dbReference type="NCBI Taxonomy" id="704102"/>
    <lineage>
        <taxon>Eukaryota</taxon>
        <taxon>Metazoa</taxon>
        <taxon>Chordata</taxon>
        <taxon>Craniata</taxon>
        <taxon>Vertebrata</taxon>
        <taxon>Euteleostomi</taxon>
        <taxon>Actinopterygii</taxon>
        <taxon>Neopterygii</taxon>
        <taxon>Teleostei</taxon>
        <taxon>Neoteleostei</taxon>
        <taxon>Acanthomorphata</taxon>
        <taxon>Ovalentaria</taxon>
        <taxon>Atherinomorphae</taxon>
        <taxon>Cyprinodontiformes</taxon>
        <taxon>Nothobranchiidae</taxon>
        <taxon>Nothobranchius</taxon>
    </lineage>
</organism>
<accession>A0A1A8LSG8</accession>
<gene>
    <name evidence="11" type="primary">XPR1</name>
</gene>
<evidence type="ECO:0000256" key="3">
    <source>
        <dbReference type="ARBA" id="ARBA00022692"/>
    </source>
</evidence>
<feature type="coiled-coil region" evidence="6">
    <location>
        <begin position="70"/>
        <end position="97"/>
    </location>
</feature>
<dbReference type="GO" id="GO:0005794">
    <property type="term" value="C:Golgi apparatus"/>
    <property type="evidence" value="ECO:0007669"/>
    <property type="project" value="TreeGrafter"/>
</dbReference>
<dbReference type="AlphaFoldDB" id="A0A1A8LSG8"/>
<dbReference type="Pfam" id="PF03105">
    <property type="entry name" value="SPX"/>
    <property type="match status" value="2"/>
</dbReference>
<sequence>MKFAEHLASHITPEWRKQYLQYEAFKDMLYAAQDQAPSMEVADEDTVKRYYAKFEERFFQTCEKELLKINTFYSEKLAEAQRRYVTLQNELQSSLDAQRESTAPPGLRKRKTMFHLSQEERSKHHNIKDLKLAFSEFYLSLILLQNYQNLNFTGFRKILKKHDKILDTSRGADWRVAHVEVAPFYTCKKITQLITETESLVTTELEGGDRQRAMKRLRVPPLGAAQPALAWTTFRVGLYCGFFVILAVAFVLTGAVFIRNENVWPLVRIYRGGFLLIQFLFLLGINTYGWRQYGVNHVLIFEIDPRNNLSHQHLFEIAGFLGVIWCVSILSCLYSEFIHLPMQINPLVLYGFMVLFLINPFKTCYYKSRFWLLKLLFRVFTAPFHRVEFADFWLADQLNSLVFVLMDLEYLFCFYIFELQWSNEKGLLPKDTKNHICHSYSYGLRAIIQCLPAWLRFIQCLRRYRDTKRAFPHLVNAGKYSTTFFVVTFAALYATHREQGHTDADMFFYLLIVFSIVSSLYTLIWDLRMDWGLFDRGAGENTFLREEIVYPHKAYYYCAIIEDVILRFAWTIQISLTTMTRGHSVGDIVATVLAPLEVFRRFVWNFFRLENEHLNNCGEFRAVRDISVAPLNADDQTLLEQMMDQEDGVRNRSGKKTWKRSHSLPLRRPLLSTSQSKKDTKVLIEDTDDDAFS</sequence>
<dbReference type="GO" id="GO:0000822">
    <property type="term" value="F:inositol hexakisphosphate binding"/>
    <property type="evidence" value="ECO:0007669"/>
    <property type="project" value="TreeGrafter"/>
</dbReference>
<name>A0A1A8LSG8_9TELE</name>
<dbReference type="PANTHER" id="PTHR10783:SF132">
    <property type="entry name" value="SI:DKEY-6N6.7 PROTEIN"/>
    <property type="match status" value="1"/>
</dbReference>
<comment type="similarity">
    <text evidence="2">Belongs to the SYG1 (TC 2.A.94) family.</text>
</comment>
<evidence type="ECO:0000256" key="4">
    <source>
        <dbReference type="ARBA" id="ARBA00022989"/>
    </source>
</evidence>
<keyword evidence="6" id="KW-0175">Coiled coil</keyword>
<dbReference type="GO" id="GO:0006817">
    <property type="term" value="P:phosphate ion transport"/>
    <property type="evidence" value="ECO:0007669"/>
    <property type="project" value="TreeGrafter"/>
</dbReference>
<feature type="transmembrane region" description="Helical" evidence="8">
    <location>
        <begin position="269"/>
        <end position="290"/>
    </location>
</feature>
<dbReference type="PROSITE" id="PS51382">
    <property type="entry name" value="SPX"/>
    <property type="match status" value="1"/>
</dbReference>
<evidence type="ECO:0000256" key="7">
    <source>
        <dbReference type="SAM" id="MobiDB-lite"/>
    </source>
</evidence>
<evidence type="ECO:0000313" key="11">
    <source>
        <dbReference type="EMBL" id="SBR47795.1"/>
    </source>
</evidence>
<feature type="region of interest" description="Disordered" evidence="7">
    <location>
        <begin position="668"/>
        <end position="693"/>
    </location>
</feature>
<feature type="transmembrane region" description="Helical" evidence="8">
    <location>
        <begin position="471"/>
        <end position="494"/>
    </location>
</feature>
<feature type="transmembrane region" description="Helical" evidence="8">
    <location>
        <begin position="506"/>
        <end position="527"/>
    </location>
</feature>
<reference evidence="11" key="1">
    <citation type="submission" date="2016-05" db="EMBL/GenBank/DDBJ databases">
        <authorList>
            <person name="Lavstsen T."/>
            <person name="Jespersen J.S."/>
        </authorList>
    </citation>
    <scope>NUCLEOTIDE SEQUENCE</scope>
    <source>
        <tissue evidence="11">Brain</tissue>
    </source>
</reference>
<dbReference type="EMBL" id="HAEF01009068">
    <property type="protein sequence ID" value="SBR47795.1"/>
    <property type="molecule type" value="Transcribed_RNA"/>
</dbReference>
<evidence type="ECO:0000256" key="5">
    <source>
        <dbReference type="ARBA" id="ARBA00023136"/>
    </source>
</evidence>
<proteinExistence type="inferred from homology"/>
<feature type="transmembrane region" description="Helical" evidence="8">
    <location>
        <begin position="236"/>
        <end position="257"/>
    </location>
</feature>
<evidence type="ECO:0000256" key="8">
    <source>
        <dbReference type="SAM" id="Phobius"/>
    </source>
</evidence>
<dbReference type="GO" id="GO:0016036">
    <property type="term" value="P:cellular response to phosphate starvation"/>
    <property type="evidence" value="ECO:0007669"/>
    <property type="project" value="TreeGrafter"/>
</dbReference>
<evidence type="ECO:0000256" key="1">
    <source>
        <dbReference type="ARBA" id="ARBA00004141"/>
    </source>
</evidence>
<evidence type="ECO:0000259" key="10">
    <source>
        <dbReference type="PROSITE" id="PS51382"/>
    </source>
</evidence>
<keyword evidence="5 8" id="KW-0472">Membrane</keyword>
<keyword evidence="4 8" id="KW-1133">Transmembrane helix</keyword>
<dbReference type="PANTHER" id="PTHR10783">
    <property type="entry name" value="XENOTROPIC AND POLYTROPIC RETROVIRUS RECEPTOR 1-RELATED"/>
    <property type="match status" value="1"/>
</dbReference>
<feature type="domain" description="SPX" evidence="10">
    <location>
        <begin position="1"/>
        <end position="176"/>
    </location>
</feature>
<evidence type="ECO:0000256" key="2">
    <source>
        <dbReference type="ARBA" id="ARBA00009665"/>
    </source>
</evidence>
<dbReference type="Pfam" id="PF03124">
    <property type="entry name" value="EXS"/>
    <property type="match status" value="1"/>
</dbReference>